<evidence type="ECO:0000256" key="2">
    <source>
        <dbReference type="SAM" id="Phobius"/>
    </source>
</evidence>
<proteinExistence type="predicted"/>
<keyword evidence="5" id="KW-1185">Reference proteome</keyword>
<evidence type="ECO:0000256" key="1">
    <source>
        <dbReference type="SAM" id="MobiDB-lite"/>
    </source>
</evidence>
<name>A0A5C8I056_9MICO</name>
<gene>
    <name evidence="4" type="ORF">FVP77_01755</name>
</gene>
<evidence type="ECO:0000313" key="4">
    <source>
        <dbReference type="EMBL" id="TXK12236.1"/>
    </source>
</evidence>
<dbReference type="AlphaFoldDB" id="A0A5C8I056"/>
<feature type="signal peptide" evidence="3">
    <location>
        <begin position="1"/>
        <end position="37"/>
    </location>
</feature>
<accession>A0A5C8I056</accession>
<feature type="chain" id="PRO_5023049355" evidence="3">
    <location>
        <begin position="38"/>
        <end position="500"/>
    </location>
</feature>
<dbReference type="OrthoDB" id="3242564at2"/>
<keyword evidence="2" id="KW-0472">Membrane</keyword>
<feature type="transmembrane region" description="Helical" evidence="2">
    <location>
        <begin position="472"/>
        <end position="490"/>
    </location>
</feature>
<comment type="caution">
    <text evidence="4">The sequence shown here is derived from an EMBL/GenBank/DDBJ whole genome shotgun (WGS) entry which is preliminary data.</text>
</comment>
<dbReference type="EMBL" id="VRSV01000001">
    <property type="protein sequence ID" value="TXK12236.1"/>
    <property type="molecule type" value="Genomic_DNA"/>
</dbReference>
<keyword evidence="3" id="KW-0732">Signal</keyword>
<feature type="compositionally biased region" description="Pro residues" evidence="1">
    <location>
        <begin position="435"/>
        <end position="455"/>
    </location>
</feature>
<dbReference type="Proteomes" id="UP000321034">
    <property type="component" value="Unassembled WGS sequence"/>
</dbReference>
<organism evidence="4 5">
    <name type="scientific">Microbacterium hatanonis</name>
    <dbReference type="NCBI Taxonomy" id="404366"/>
    <lineage>
        <taxon>Bacteria</taxon>
        <taxon>Bacillati</taxon>
        <taxon>Actinomycetota</taxon>
        <taxon>Actinomycetes</taxon>
        <taxon>Micrococcales</taxon>
        <taxon>Microbacteriaceae</taxon>
        <taxon>Microbacterium</taxon>
    </lineage>
</organism>
<reference evidence="4 5" key="1">
    <citation type="submission" date="2019-08" db="EMBL/GenBank/DDBJ databases">
        <authorList>
            <person name="Dong K."/>
        </authorList>
    </citation>
    <scope>NUCLEOTIDE SEQUENCE [LARGE SCALE GENOMIC DNA]</scope>
    <source>
        <strain evidence="4 5">JCM14558</strain>
    </source>
</reference>
<keyword evidence="2" id="KW-0812">Transmembrane</keyword>
<dbReference type="RefSeq" id="WP_147892976.1">
    <property type="nucleotide sequence ID" value="NZ_BAAANR010000001.1"/>
</dbReference>
<evidence type="ECO:0000313" key="5">
    <source>
        <dbReference type="Proteomes" id="UP000321034"/>
    </source>
</evidence>
<evidence type="ECO:0000256" key="3">
    <source>
        <dbReference type="SAM" id="SignalP"/>
    </source>
</evidence>
<feature type="region of interest" description="Disordered" evidence="1">
    <location>
        <begin position="434"/>
        <end position="468"/>
    </location>
</feature>
<sequence>MPTVPVPLLRLRAPAALVLCLVLVLLGSLWTAPPARAADQGSGFGTWAPLSAHGWHGSMLVGGVHTYCIIPGLPLPTGGSVDHGRSGSAAGLSPHQLAGINLLVTKYGQTADPVQSAAVGWAVKSIANREATLHAWGYRGDSLAEAVHWTFSKLAPEHSAGVGSLAEAYYAEGMAVTVPSSSASLTLTTDTADPRRGTVQLDASAAGTITLTHAVFADTGSPERADAAPGTAYAIVATPPTDDGAPFSVHARAHGSAGFAPAVRHFTTPGGQDTAGPGGHIEFTAEATDAAPRPVVFTPGLTTRVAEPEIEGGPFVDDVTLSPIEGAWPRAADGTFVVLRATAQVYRTEAVLPETEAVPADAEHVGDLALESDPATGPGVYRVTSEWELPGPGVYTAVWRIDSAEQDPATAPHLRPGFSWTENFGVATQMVTVTAPPPPEQPTPEKPPVAQPPVEPSRTLAATGSDGLTPRIAGAGGAALLLGIALLAHLRQRRRATASL</sequence>
<protein>
    <submittedName>
        <fullName evidence="4">Uncharacterized protein</fullName>
    </submittedName>
</protein>
<keyword evidence="2" id="KW-1133">Transmembrane helix</keyword>